<dbReference type="GO" id="GO:0052856">
    <property type="term" value="F:NAD(P)HX epimerase activity"/>
    <property type="evidence" value="ECO:0007669"/>
    <property type="project" value="TreeGrafter"/>
</dbReference>
<evidence type="ECO:0000256" key="5">
    <source>
        <dbReference type="ARBA" id="ARBA00023239"/>
    </source>
</evidence>
<dbReference type="InterPro" id="IPR029056">
    <property type="entry name" value="Ribokinase-like"/>
</dbReference>
<dbReference type="EMBL" id="PPTO01000008">
    <property type="protein sequence ID" value="RDB58418.1"/>
    <property type="molecule type" value="Genomic_DNA"/>
</dbReference>
<dbReference type="GO" id="GO:0046496">
    <property type="term" value="P:nicotinamide nucleotide metabolic process"/>
    <property type="evidence" value="ECO:0007669"/>
    <property type="project" value="UniProtKB-UniRule"/>
</dbReference>
<keyword evidence="3 6" id="KW-0521">NADP</keyword>
<keyword evidence="4 6" id="KW-0520">NAD</keyword>
<accession>A0A369LK56</accession>
<evidence type="ECO:0000256" key="2">
    <source>
        <dbReference type="ARBA" id="ARBA00022840"/>
    </source>
</evidence>
<dbReference type="Proteomes" id="UP000253975">
    <property type="component" value="Unassembled WGS sequence"/>
</dbReference>
<keyword evidence="5 6" id="KW-0456">Lyase</keyword>
<keyword evidence="1 6" id="KW-0547">Nucleotide-binding</keyword>
<dbReference type="GO" id="GO:0005524">
    <property type="term" value="F:ATP binding"/>
    <property type="evidence" value="ECO:0007669"/>
    <property type="project" value="UniProtKB-KW"/>
</dbReference>
<dbReference type="PROSITE" id="PS51383">
    <property type="entry name" value="YJEF_C_3"/>
    <property type="match status" value="1"/>
</dbReference>
<comment type="caution">
    <text evidence="8">The sequence shown here is derived from an EMBL/GenBank/DDBJ whole genome shotgun (WGS) entry which is preliminary data.</text>
</comment>
<dbReference type="Gene3D" id="3.40.1190.20">
    <property type="match status" value="1"/>
</dbReference>
<keyword evidence="2 6" id="KW-0067">ATP-binding</keyword>
<dbReference type="PANTHER" id="PTHR12592">
    <property type="entry name" value="ATP-DEPENDENT (S)-NAD(P)H-HYDRATE DEHYDRATASE FAMILY MEMBER"/>
    <property type="match status" value="1"/>
</dbReference>
<gene>
    <name evidence="6" type="primary">nnrD</name>
    <name evidence="8" type="ORF">C1881_05835</name>
</gene>
<comment type="catalytic activity">
    <reaction evidence="6">
        <text>(6S)-NADPHX + ADP = AMP + phosphate + NADPH + H(+)</text>
        <dbReference type="Rhea" id="RHEA:32235"/>
        <dbReference type="ChEBI" id="CHEBI:15378"/>
        <dbReference type="ChEBI" id="CHEBI:43474"/>
        <dbReference type="ChEBI" id="CHEBI:57783"/>
        <dbReference type="ChEBI" id="CHEBI:64076"/>
        <dbReference type="ChEBI" id="CHEBI:456215"/>
        <dbReference type="ChEBI" id="CHEBI:456216"/>
        <dbReference type="EC" id="4.2.1.136"/>
    </reaction>
</comment>
<comment type="subunit">
    <text evidence="6">Homotetramer.</text>
</comment>
<evidence type="ECO:0000256" key="1">
    <source>
        <dbReference type="ARBA" id="ARBA00022741"/>
    </source>
</evidence>
<dbReference type="PROSITE" id="PS01050">
    <property type="entry name" value="YJEF_C_2"/>
    <property type="match status" value="1"/>
</dbReference>
<evidence type="ECO:0000256" key="6">
    <source>
        <dbReference type="HAMAP-Rule" id="MF_01965"/>
    </source>
</evidence>
<comment type="function">
    <text evidence="6">Catalyzes the dehydration of the S-form of NAD(P)HX at the expense of ADP, which is converted to AMP. Together with NAD(P)HX epimerase, which catalyzes the epimerization of the S- and R-forms, the enzyme allows the repair of both epimers of NAD(P)HX, a damaged form of NAD(P)H that is a result of enzymatic or heat-dependent hydration.</text>
</comment>
<comment type="cofactor">
    <cofactor evidence="6">
        <name>Mg(2+)</name>
        <dbReference type="ChEBI" id="CHEBI:18420"/>
    </cofactor>
</comment>
<dbReference type="CDD" id="cd01171">
    <property type="entry name" value="YXKO-related"/>
    <property type="match status" value="1"/>
</dbReference>
<feature type="binding site" evidence="6">
    <location>
        <position position="241"/>
    </location>
    <ligand>
        <name>AMP</name>
        <dbReference type="ChEBI" id="CHEBI:456215"/>
    </ligand>
</feature>
<comment type="similarity">
    <text evidence="6">Belongs to the NnrD/CARKD family.</text>
</comment>
<dbReference type="Pfam" id="PF01256">
    <property type="entry name" value="Carb_kinase"/>
    <property type="match status" value="1"/>
</dbReference>
<protein>
    <recommendedName>
        <fullName evidence="6">ADP-dependent (S)-NAD(P)H-hydrate dehydratase</fullName>
        <ecNumber evidence="6">4.2.1.136</ecNumber>
    </recommendedName>
    <alternativeName>
        <fullName evidence="6">ADP-dependent NAD(P)HX dehydratase</fullName>
    </alternativeName>
</protein>
<dbReference type="EC" id="4.2.1.136" evidence="6"/>
<evidence type="ECO:0000256" key="3">
    <source>
        <dbReference type="ARBA" id="ARBA00022857"/>
    </source>
</evidence>
<feature type="binding site" evidence="6">
    <location>
        <position position="159"/>
    </location>
    <ligand>
        <name>(6S)-NADPHX</name>
        <dbReference type="ChEBI" id="CHEBI:64076"/>
    </ligand>
</feature>
<dbReference type="PANTHER" id="PTHR12592:SF0">
    <property type="entry name" value="ATP-DEPENDENT (S)-NAD(P)H-HYDRATE DEHYDRATASE"/>
    <property type="match status" value="1"/>
</dbReference>
<reference evidence="8 9" key="1">
    <citation type="journal article" date="2018" name="Elife">
        <title>Discovery and characterization of a prevalent human gut bacterial enzyme sufficient for the inactivation of a family of plant toxins.</title>
        <authorList>
            <person name="Koppel N."/>
            <person name="Bisanz J.E."/>
            <person name="Pandelia M.E."/>
            <person name="Turnbaugh P.J."/>
            <person name="Balskus E.P."/>
        </authorList>
    </citation>
    <scope>NUCLEOTIDE SEQUENCE [LARGE SCALE GENOMIC DNA]</scope>
    <source>
        <strain evidence="8 9">OB21 GAM31</strain>
    </source>
</reference>
<sequence length="305" mass="31525">MKTITSKKAARLLPGLLPDDNKYTRGLCELVVGDPIYAGAGVLAVMAATRMGAGYVRAYTSFETAAALRVVQPSCVCQPVDTFVEHRHAAREGRPCAVVVGSGFAVSDASKATVLDVLRLTQAPVLVDGGGLAALATDEGASALRERFVAGLPTVITPHRGEADRILATLNTEEVQASRTRCEKKGVPAAAFDALLIARAFGVICVLKGPDTYIADGNEESVDDVLVLTCGTPALAKAGTGDVLAGSIGSLLARGMDPKDACALGAFVHARAGVLAAADSAELCVTTEDVLVHLPHAIRALDRKL</sequence>
<dbReference type="InterPro" id="IPR017953">
    <property type="entry name" value="Carbohydrate_kinase_pred_CS"/>
</dbReference>
<dbReference type="RefSeq" id="WP_114615599.1">
    <property type="nucleotide sequence ID" value="NZ_PPTO01000008.1"/>
</dbReference>
<dbReference type="GO" id="GO:0110051">
    <property type="term" value="P:metabolite repair"/>
    <property type="evidence" value="ECO:0007669"/>
    <property type="project" value="TreeGrafter"/>
</dbReference>
<evidence type="ECO:0000259" key="7">
    <source>
        <dbReference type="PROSITE" id="PS51383"/>
    </source>
</evidence>
<proteinExistence type="inferred from homology"/>
<feature type="binding site" evidence="6">
    <location>
        <position position="103"/>
    </location>
    <ligand>
        <name>(6S)-NADPHX</name>
        <dbReference type="ChEBI" id="CHEBI:64076"/>
    </ligand>
</feature>
<evidence type="ECO:0000256" key="4">
    <source>
        <dbReference type="ARBA" id="ARBA00023027"/>
    </source>
</evidence>
<feature type="domain" description="YjeF C-terminal" evidence="7">
    <location>
        <begin position="5"/>
        <end position="301"/>
    </location>
</feature>
<dbReference type="InterPro" id="IPR000631">
    <property type="entry name" value="CARKD"/>
</dbReference>
<evidence type="ECO:0000313" key="8">
    <source>
        <dbReference type="EMBL" id="RDB58418.1"/>
    </source>
</evidence>
<evidence type="ECO:0000313" key="9">
    <source>
        <dbReference type="Proteomes" id="UP000253975"/>
    </source>
</evidence>
<feature type="binding site" evidence="6">
    <location>
        <position position="242"/>
    </location>
    <ligand>
        <name>(6S)-NADPHX</name>
        <dbReference type="ChEBI" id="CHEBI:64076"/>
    </ligand>
</feature>
<organism evidence="8 9">
    <name type="scientific">Slackia isoflavoniconvertens</name>
    <dbReference type="NCBI Taxonomy" id="572010"/>
    <lineage>
        <taxon>Bacteria</taxon>
        <taxon>Bacillati</taxon>
        <taxon>Actinomycetota</taxon>
        <taxon>Coriobacteriia</taxon>
        <taxon>Eggerthellales</taxon>
        <taxon>Eggerthellaceae</taxon>
        <taxon>Slackia</taxon>
    </lineage>
</organism>
<feature type="binding site" evidence="6">
    <location>
        <position position="40"/>
    </location>
    <ligand>
        <name>(6S)-NADPHX</name>
        <dbReference type="ChEBI" id="CHEBI:64076"/>
    </ligand>
</feature>
<comment type="catalytic activity">
    <reaction evidence="6">
        <text>(6S)-NADHX + ADP = AMP + phosphate + NADH + H(+)</text>
        <dbReference type="Rhea" id="RHEA:32223"/>
        <dbReference type="ChEBI" id="CHEBI:15378"/>
        <dbReference type="ChEBI" id="CHEBI:43474"/>
        <dbReference type="ChEBI" id="CHEBI:57945"/>
        <dbReference type="ChEBI" id="CHEBI:64074"/>
        <dbReference type="ChEBI" id="CHEBI:456215"/>
        <dbReference type="ChEBI" id="CHEBI:456216"/>
        <dbReference type="EC" id="4.2.1.136"/>
    </reaction>
</comment>
<dbReference type="GO" id="GO:0052855">
    <property type="term" value="F:ADP-dependent NAD(P)H-hydrate dehydratase activity"/>
    <property type="evidence" value="ECO:0007669"/>
    <property type="project" value="UniProtKB-UniRule"/>
</dbReference>
<dbReference type="AlphaFoldDB" id="A0A369LK56"/>
<dbReference type="SUPFAM" id="SSF53613">
    <property type="entry name" value="Ribokinase-like"/>
    <property type="match status" value="1"/>
</dbReference>
<feature type="binding site" evidence="6">
    <location>
        <begin position="208"/>
        <end position="212"/>
    </location>
    <ligand>
        <name>AMP</name>
        <dbReference type="ChEBI" id="CHEBI:456215"/>
    </ligand>
</feature>
<name>A0A369LK56_9ACTN</name>
<dbReference type="HAMAP" id="MF_01965">
    <property type="entry name" value="NADHX_dehydratase"/>
    <property type="match status" value="1"/>
</dbReference>